<evidence type="ECO:0000256" key="1">
    <source>
        <dbReference type="ARBA" id="ARBA00009353"/>
    </source>
</evidence>
<organism evidence="4 5">
    <name type="scientific">Salinibacterium xinjiangense</name>
    <dbReference type="NCBI Taxonomy" id="386302"/>
    <lineage>
        <taxon>Bacteria</taxon>
        <taxon>Bacillati</taxon>
        <taxon>Actinomycetota</taxon>
        <taxon>Actinomycetes</taxon>
        <taxon>Micrococcales</taxon>
        <taxon>Microbacteriaceae</taxon>
        <taxon>Salinibacterium</taxon>
    </lineage>
</organism>
<keyword evidence="5" id="KW-1185">Reference proteome</keyword>
<protein>
    <recommendedName>
        <fullName evidence="6">TIGR01777 family protein</fullName>
    </recommendedName>
</protein>
<name>A0A2C8ZW09_9MICO</name>
<dbReference type="Pfam" id="PF08338">
    <property type="entry name" value="DUF1731"/>
    <property type="match status" value="1"/>
</dbReference>
<sequence>MRILIAGASGFIGTELVRQLEVDGHTITRLVRSAPESSTEYLWMPSELTVDPRAIDSADAVINLAGATTGRIPWTASYKRQILYSRVNGTQTIAEAIERSPTPPSIFLNGSAVGYFGDQPGVALTESSPKGAGFLSDVVEAWEQAARLTPKPTRVVMLRTGVVVGNGGAFTPLIPLTRLGLATTFGNGEQNWPWISLHDEAAAIRHLLTSDLDGVVNLAGPTPATSREITDGLADAMHRWHKLAVPKFALDVLGDAGNDLLLNSEKVVPQRLLDDGFEFRHETVQVALRELVDSLS</sequence>
<proteinExistence type="inferred from homology"/>
<dbReference type="InterPro" id="IPR001509">
    <property type="entry name" value="Epimerase_deHydtase"/>
</dbReference>
<dbReference type="InterPro" id="IPR013549">
    <property type="entry name" value="DUF1731"/>
</dbReference>
<dbReference type="PANTHER" id="PTHR11092:SF0">
    <property type="entry name" value="EPIMERASE FAMILY PROTEIN SDR39U1"/>
    <property type="match status" value="1"/>
</dbReference>
<evidence type="ECO:0000313" key="5">
    <source>
        <dbReference type="Proteomes" id="UP000219440"/>
    </source>
</evidence>
<dbReference type="PANTHER" id="PTHR11092">
    <property type="entry name" value="SUGAR NUCLEOTIDE EPIMERASE RELATED"/>
    <property type="match status" value="1"/>
</dbReference>
<dbReference type="RefSeq" id="WP_097061199.1">
    <property type="nucleotide sequence ID" value="NZ_BMLC01000003.1"/>
</dbReference>
<feature type="domain" description="NAD-dependent epimerase/dehydratase" evidence="2">
    <location>
        <begin position="3"/>
        <end position="217"/>
    </location>
</feature>
<dbReference type="NCBIfam" id="TIGR01777">
    <property type="entry name" value="yfcH"/>
    <property type="match status" value="1"/>
</dbReference>
<evidence type="ECO:0008006" key="6">
    <source>
        <dbReference type="Google" id="ProtNLM"/>
    </source>
</evidence>
<dbReference type="InterPro" id="IPR036291">
    <property type="entry name" value="NAD(P)-bd_dom_sf"/>
</dbReference>
<dbReference type="SUPFAM" id="SSF51735">
    <property type="entry name" value="NAD(P)-binding Rossmann-fold domains"/>
    <property type="match status" value="1"/>
</dbReference>
<dbReference type="Proteomes" id="UP000219440">
    <property type="component" value="Unassembled WGS sequence"/>
</dbReference>
<reference evidence="4 5" key="1">
    <citation type="submission" date="2017-09" db="EMBL/GenBank/DDBJ databases">
        <authorList>
            <person name="Ehlers B."/>
            <person name="Leendertz F.H."/>
        </authorList>
    </citation>
    <scope>NUCLEOTIDE SEQUENCE [LARGE SCALE GENOMIC DNA]</scope>
    <source>
        <strain evidence="4 5">CGMCC 1.05381</strain>
    </source>
</reference>
<dbReference type="InterPro" id="IPR010099">
    <property type="entry name" value="SDR39U1"/>
</dbReference>
<evidence type="ECO:0000259" key="2">
    <source>
        <dbReference type="Pfam" id="PF01370"/>
    </source>
</evidence>
<evidence type="ECO:0000313" key="4">
    <source>
        <dbReference type="EMBL" id="SOE70058.1"/>
    </source>
</evidence>
<feature type="domain" description="DUF1731" evidence="3">
    <location>
        <begin position="245"/>
        <end position="291"/>
    </location>
</feature>
<gene>
    <name evidence="4" type="ORF">SAMN06296378_2128</name>
</gene>
<dbReference type="Pfam" id="PF01370">
    <property type="entry name" value="Epimerase"/>
    <property type="match status" value="1"/>
</dbReference>
<dbReference type="EMBL" id="OCST01000004">
    <property type="protein sequence ID" value="SOE70058.1"/>
    <property type="molecule type" value="Genomic_DNA"/>
</dbReference>
<comment type="similarity">
    <text evidence="1">Belongs to the NAD(P)-dependent epimerase/dehydratase family. SDR39U1 subfamily.</text>
</comment>
<dbReference type="Gene3D" id="3.40.50.720">
    <property type="entry name" value="NAD(P)-binding Rossmann-like Domain"/>
    <property type="match status" value="1"/>
</dbReference>
<dbReference type="OrthoDB" id="9801773at2"/>
<evidence type="ECO:0000259" key="3">
    <source>
        <dbReference type="Pfam" id="PF08338"/>
    </source>
</evidence>
<dbReference type="AlphaFoldDB" id="A0A2C8ZW09"/>
<accession>A0A2C8ZW09</accession>